<reference evidence="2" key="1">
    <citation type="submission" date="2016-06" db="EMBL/GenBank/DDBJ databases">
        <authorList>
            <person name="Varghese N."/>
            <person name="Submissions Spin"/>
        </authorList>
    </citation>
    <scope>NUCLEOTIDE SEQUENCE [LARGE SCALE GENOMIC DNA]</scope>
    <source>
        <strain evidence="2">DSM 44875</strain>
    </source>
</reference>
<proteinExistence type="predicted"/>
<dbReference type="Proteomes" id="UP000198243">
    <property type="component" value="Chromosome I"/>
</dbReference>
<dbReference type="Gene3D" id="1.25.40.10">
    <property type="entry name" value="Tetratricopeptide repeat domain"/>
    <property type="match status" value="1"/>
</dbReference>
<evidence type="ECO:0000313" key="1">
    <source>
        <dbReference type="EMBL" id="SCE83601.1"/>
    </source>
</evidence>
<dbReference type="AlphaFoldDB" id="A0A1C4VIG8"/>
<dbReference type="OrthoDB" id="3213425at2"/>
<dbReference type="SUPFAM" id="SSF48452">
    <property type="entry name" value="TPR-like"/>
    <property type="match status" value="1"/>
</dbReference>
<sequence length="443" mass="48871">MTPLRQARQDKGWSKARLAHELERLAQGRHALATRASLLRMISAWESGERDASDPYRSLLCEAYAQDAAELGLSGGTDRVRSDIGLTYSASLSQAASTLGDLTRFDDMKHTAVTLGKYMPDALNAACLDWLFGASVTDLPTRGGAVSPQDVDEVRAMTSTFDGLDRKFGGEHCRMMAVRYLRDRVIPKVHATKPSAIERELFSATAVLCELIGWMAYDTSRHSLAQRYFIQALRFAEAAGDQAYAAYVLTSMADQALYLRRPDQALRLAQVARDTSTRAGTPVAVTEACIFEARAFAAQGDEAGCTAALLRAEQSFNQVVPEEGPEWSRHWGDVLFASHAGTCWVELGKAKEARPMLQLVWDNTRDQARRRVYGAVQLARVALLDGDIEQSTAFATTAVESATGLTSHRSREHLTQLRKQLAPHERHVAVRDFQRRADLLLAS</sequence>
<evidence type="ECO:0008006" key="3">
    <source>
        <dbReference type="Google" id="ProtNLM"/>
    </source>
</evidence>
<evidence type="ECO:0000313" key="2">
    <source>
        <dbReference type="Proteomes" id="UP000198243"/>
    </source>
</evidence>
<keyword evidence="2" id="KW-1185">Reference proteome</keyword>
<dbReference type="InterPro" id="IPR011990">
    <property type="entry name" value="TPR-like_helical_dom_sf"/>
</dbReference>
<organism evidence="1 2">
    <name type="scientific">Micromonospora coriariae</name>
    <dbReference type="NCBI Taxonomy" id="285665"/>
    <lineage>
        <taxon>Bacteria</taxon>
        <taxon>Bacillati</taxon>
        <taxon>Actinomycetota</taxon>
        <taxon>Actinomycetes</taxon>
        <taxon>Micromonosporales</taxon>
        <taxon>Micromonosporaceae</taxon>
        <taxon>Micromonospora</taxon>
    </lineage>
</organism>
<dbReference type="RefSeq" id="WP_157743130.1">
    <property type="nucleotide sequence ID" value="NZ_LT607412.1"/>
</dbReference>
<name>A0A1C4VIG8_9ACTN</name>
<dbReference type="EMBL" id="LT607412">
    <property type="protein sequence ID" value="SCE83601.1"/>
    <property type="molecule type" value="Genomic_DNA"/>
</dbReference>
<gene>
    <name evidence="1" type="ORF">GA0070607_2160</name>
</gene>
<accession>A0A1C4VIG8</accession>
<protein>
    <recommendedName>
        <fullName evidence="3">HTH cro/C1-type domain-containing protein</fullName>
    </recommendedName>
</protein>